<protein>
    <recommendedName>
        <fullName evidence="1">Glyoxalase-like domain-containing protein</fullName>
    </recommendedName>
</protein>
<dbReference type="Gene3D" id="3.10.180.10">
    <property type="entry name" value="2,3-Dihydroxybiphenyl 1,2-Dioxygenase, domain 1"/>
    <property type="match status" value="1"/>
</dbReference>
<name>A0A9W9TCD1_9EURO</name>
<reference evidence="2" key="1">
    <citation type="submission" date="2022-11" db="EMBL/GenBank/DDBJ databases">
        <authorList>
            <person name="Petersen C."/>
        </authorList>
    </citation>
    <scope>NUCLEOTIDE SEQUENCE</scope>
    <source>
        <strain evidence="2">IBT 19713</strain>
    </source>
</reference>
<dbReference type="EMBL" id="JAPQKS010000008">
    <property type="protein sequence ID" value="KAJ5217341.1"/>
    <property type="molecule type" value="Genomic_DNA"/>
</dbReference>
<dbReference type="PANTHER" id="PTHR40265:SF1">
    <property type="entry name" value="GLYOXALASE-LIKE DOMAIN-CONTAINING PROTEIN"/>
    <property type="match status" value="1"/>
</dbReference>
<evidence type="ECO:0000313" key="3">
    <source>
        <dbReference type="Proteomes" id="UP001150941"/>
    </source>
</evidence>
<dbReference type="PANTHER" id="PTHR40265">
    <property type="entry name" value="BLL2707 PROTEIN"/>
    <property type="match status" value="1"/>
</dbReference>
<dbReference type="GeneID" id="83206948"/>
<comment type="caution">
    <text evidence="2">The sequence shown here is derived from an EMBL/GenBank/DDBJ whole genome shotgun (WGS) entry which is preliminary data.</text>
</comment>
<dbReference type="AlphaFoldDB" id="A0A9W9TCD1"/>
<gene>
    <name evidence="2" type="ORF">N7468_010349</name>
</gene>
<keyword evidence="3" id="KW-1185">Reference proteome</keyword>
<evidence type="ECO:0000313" key="2">
    <source>
        <dbReference type="EMBL" id="KAJ5217341.1"/>
    </source>
</evidence>
<feature type="domain" description="Glyoxalase-like" evidence="1">
    <location>
        <begin position="8"/>
        <end position="169"/>
    </location>
</feature>
<dbReference type="OrthoDB" id="408973at2759"/>
<dbReference type="RefSeq" id="XP_058326212.1">
    <property type="nucleotide sequence ID" value="XM_058479644.1"/>
</dbReference>
<dbReference type="InterPro" id="IPR025870">
    <property type="entry name" value="Glyoxalase-like_dom"/>
</dbReference>
<organism evidence="2 3">
    <name type="scientific">Penicillium chermesinum</name>
    <dbReference type="NCBI Taxonomy" id="63820"/>
    <lineage>
        <taxon>Eukaryota</taxon>
        <taxon>Fungi</taxon>
        <taxon>Dikarya</taxon>
        <taxon>Ascomycota</taxon>
        <taxon>Pezizomycotina</taxon>
        <taxon>Eurotiomycetes</taxon>
        <taxon>Eurotiomycetidae</taxon>
        <taxon>Eurotiales</taxon>
        <taxon>Aspergillaceae</taxon>
        <taxon>Penicillium</taxon>
    </lineage>
</organism>
<evidence type="ECO:0000259" key="1">
    <source>
        <dbReference type="Pfam" id="PF13468"/>
    </source>
</evidence>
<dbReference type="Pfam" id="PF13468">
    <property type="entry name" value="Glyoxalase_3"/>
    <property type="match status" value="1"/>
</dbReference>
<proteinExistence type="predicted"/>
<dbReference type="SUPFAM" id="SSF54593">
    <property type="entry name" value="Glyoxalase/Bleomycin resistance protein/Dihydroxybiphenyl dioxygenase"/>
    <property type="match status" value="1"/>
</dbReference>
<accession>A0A9W9TCD1</accession>
<sequence length="240" mass="26404">MLSQTPLLDHIVILVSHKDLLEISKFLDGQFTLAPGGTHADGLTANKLILLPDGVYLELIAFFDDVDPERRRQHRWGKAKENTIIDWAFTLPSEDDFPAVQKRLQQAGFGGSYTDPIPGGRTKPDGTILKWAVSTPRDSQGNPAQPGSLPFWCFDRTPREKRVPYEAEKKPHSAPEWAKVVYDAILGGNWNYGVPSGSNNARHDISLSSGDTTVRLVFNGSKPGKGELLPGISFEIEGLS</sequence>
<reference evidence="2" key="2">
    <citation type="journal article" date="2023" name="IMA Fungus">
        <title>Comparative genomic study of the Penicillium genus elucidates a diverse pangenome and 15 lateral gene transfer events.</title>
        <authorList>
            <person name="Petersen C."/>
            <person name="Sorensen T."/>
            <person name="Nielsen M.R."/>
            <person name="Sondergaard T.E."/>
            <person name="Sorensen J.L."/>
            <person name="Fitzpatrick D.A."/>
            <person name="Frisvad J.C."/>
            <person name="Nielsen K.L."/>
        </authorList>
    </citation>
    <scope>NUCLEOTIDE SEQUENCE</scope>
    <source>
        <strain evidence="2">IBT 19713</strain>
    </source>
</reference>
<dbReference type="Proteomes" id="UP001150941">
    <property type="component" value="Unassembled WGS sequence"/>
</dbReference>
<dbReference type="InterPro" id="IPR029068">
    <property type="entry name" value="Glyas_Bleomycin-R_OHBP_Dase"/>
</dbReference>